<dbReference type="EnsemblMetazoa" id="XM_022793572">
    <property type="protein sequence ID" value="XP_022649307"/>
    <property type="gene ID" value="LOC111245339"/>
</dbReference>
<evidence type="ECO:0000256" key="4">
    <source>
        <dbReference type="ARBA" id="ARBA00022723"/>
    </source>
</evidence>
<dbReference type="InterPro" id="IPR033851">
    <property type="entry name" value="M3A_MIP"/>
</dbReference>
<organism evidence="12 13">
    <name type="scientific">Varroa destructor</name>
    <name type="common">Honeybee mite</name>
    <dbReference type="NCBI Taxonomy" id="109461"/>
    <lineage>
        <taxon>Eukaryota</taxon>
        <taxon>Metazoa</taxon>
        <taxon>Ecdysozoa</taxon>
        <taxon>Arthropoda</taxon>
        <taxon>Chelicerata</taxon>
        <taxon>Arachnida</taxon>
        <taxon>Acari</taxon>
        <taxon>Parasitiformes</taxon>
        <taxon>Mesostigmata</taxon>
        <taxon>Gamasina</taxon>
        <taxon>Dermanyssoidea</taxon>
        <taxon>Varroidae</taxon>
        <taxon>Varroa</taxon>
    </lineage>
</organism>
<dbReference type="InterPro" id="IPR001567">
    <property type="entry name" value="Pept_M3A_M3B_dom"/>
</dbReference>
<dbReference type="InterPro" id="IPR024079">
    <property type="entry name" value="MetalloPept_cat_dom_sf"/>
</dbReference>
<dbReference type="InParanoid" id="A0A7M7JB12"/>
<dbReference type="OrthoDB" id="17530at2759"/>
<dbReference type="KEGG" id="vde:111245339"/>
<evidence type="ECO:0000256" key="2">
    <source>
        <dbReference type="ARBA" id="ARBA00006040"/>
    </source>
</evidence>
<dbReference type="Gene3D" id="1.10.1370.10">
    <property type="entry name" value="Neurolysin, domain 3"/>
    <property type="match status" value="1"/>
</dbReference>
<dbReference type="AlphaFoldDB" id="A0A7M7JB12"/>
<keyword evidence="6 10" id="KW-0862">Zinc</keyword>
<comment type="subcellular location">
    <subcellularLocation>
        <location evidence="1">Mitochondrion</location>
    </subcellularLocation>
</comment>
<dbReference type="FunFam" id="3.40.390.10:FF:000013">
    <property type="entry name" value="Mitochondrial intermediate peptidase"/>
    <property type="match status" value="1"/>
</dbReference>
<protein>
    <recommendedName>
        <fullName evidence="11">Peptidase M3A/M3B catalytic domain-containing protein</fullName>
    </recommendedName>
</protein>
<name>A0A7M7JB12_VARDE</name>
<evidence type="ECO:0000256" key="3">
    <source>
        <dbReference type="ARBA" id="ARBA00022670"/>
    </source>
</evidence>
<comment type="similarity">
    <text evidence="2 10">Belongs to the peptidase M3 family.</text>
</comment>
<dbReference type="InterPro" id="IPR024077">
    <property type="entry name" value="Neurolysin/TOP_dom2"/>
</dbReference>
<dbReference type="GO" id="GO:0005739">
    <property type="term" value="C:mitochondrion"/>
    <property type="evidence" value="ECO:0007669"/>
    <property type="project" value="UniProtKB-SubCell"/>
</dbReference>
<evidence type="ECO:0000256" key="7">
    <source>
        <dbReference type="ARBA" id="ARBA00022946"/>
    </source>
</evidence>
<dbReference type="SUPFAM" id="SSF55486">
    <property type="entry name" value="Metalloproteases ('zincins'), catalytic domain"/>
    <property type="match status" value="1"/>
</dbReference>
<dbReference type="OMA" id="ALMFEYM"/>
<dbReference type="GO" id="GO:0004222">
    <property type="term" value="F:metalloendopeptidase activity"/>
    <property type="evidence" value="ECO:0007669"/>
    <property type="project" value="InterPro"/>
</dbReference>
<evidence type="ECO:0000313" key="12">
    <source>
        <dbReference type="EnsemblMetazoa" id="XP_022649307"/>
    </source>
</evidence>
<dbReference type="PANTHER" id="PTHR11804">
    <property type="entry name" value="PROTEASE M3 THIMET OLIGOPEPTIDASE-RELATED"/>
    <property type="match status" value="1"/>
</dbReference>
<evidence type="ECO:0000256" key="10">
    <source>
        <dbReference type="RuleBase" id="RU003435"/>
    </source>
</evidence>
<dbReference type="FunCoup" id="A0A7M7JB12">
    <property type="interactions" value="1300"/>
</dbReference>
<keyword evidence="3 10" id="KW-0645">Protease</keyword>
<keyword evidence="9" id="KW-0496">Mitochondrion</keyword>
<dbReference type="GO" id="GO:0006518">
    <property type="term" value="P:peptide metabolic process"/>
    <property type="evidence" value="ECO:0007669"/>
    <property type="project" value="TreeGrafter"/>
</dbReference>
<evidence type="ECO:0000256" key="5">
    <source>
        <dbReference type="ARBA" id="ARBA00022801"/>
    </source>
</evidence>
<feature type="domain" description="Peptidase M3A/M3B catalytic" evidence="11">
    <location>
        <begin position="248"/>
        <end position="684"/>
    </location>
</feature>
<keyword evidence="7" id="KW-0809">Transit peptide</keyword>
<dbReference type="GO" id="GO:0006627">
    <property type="term" value="P:protein processing involved in protein targeting to mitochondrion"/>
    <property type="evidence" value="ECO:0007669"/>
    <property type="project" value="TreeGrafter"/>
</dbReference>
<dbReference type="RefSeq" id="XP_022649307.1">
    <property type="nucleotide sequence ID" value="XM_022793572.1"/>
</dbReference>
<evidence type="ECO:0000256" key="8">
    <source>
        <dbReference type="ARBA" id="ARBA00023049"/>
    </source>
</evidence>
<evidence type="ECO:0000256" key="9">
    <source>
        <dbReference type="ARBA" id="ARBA00023128"/>
    </source>
</evidence>
<keyword evidence="13" id="KW-1185">Reference proteome</keyword>
<keyword evidence="5 10" id="KW-0378">Hydrolase</keyword>
<proteinExistence type="inferred from homology"/>
<dbReference type="InterPro" id="IPR045090">
    <property type="entry name" value="Pept_M3A_M3B"/>
</dbReference>
<evidence type="ECO:0000256" key="6">
    <source>
        <dbReference type="ARBA" id="ARBA00022833"/>
    </source>
</evidence>
<reference evidence="12" key="1">
    <citation type="submission" date="2021-01" db="UniProtKB">
        <authorList>
            <consortium name="EnsemblMetazoa"/>
        </authorList>
    </citation>
    <scope>IDENTIFICATION</scope>
</reference>
<evidence type="ECO:0000259" key="11">
    <source>
        <dbReference type="Pfam" id="PF01432"/>
    </source>
</evidence>
<accession>A0A7M7JB12</accession>
<dbReference type="CDD" id="cd06457">
    <property type="entry name" value="M3A_MIP"/>
    <property type="match status" value="1"/>
</dbReference>
<dbReference type="Pfam" id="PF01432">
    <property type="entry name" value="Peptidase_M3"/>
    <property type="match status" value="1"/>
</dbReference>
<dbReference type="GeneID" id="111245339"/>
<dbReference type="Proteomes" id="UP000594260">
    <property type="component" value="Unplaced"/>
</dbReference>
<dbReference type="Gene3D" id="3.40.390.10">
    <property type="entry name" value="Collagenase (Catalytic Domain)"/>
    <property type="match status" value="1"/>
</dbReference>
<comment type="cofactor">
    <cofactor evidence="10">
        <name>Zn(2+)</name>
        <dbReference type="ChEBI" id="CHEBI:29105"/>
    </cofactor>
    <text evidence="10">Binds 1 zinc ion.</text>
</comment>
<evidence type="ECO:0000256" key="1">
    <source>
        <dbReference type="ARBA" id="ARBA00004173"/>
    </source>
</evidence>
<keyword evidence="8 10" id="KW-0482">Metalloprotease</keyword>
<keyword evidence="4 10" id="KW-0479">Metal-binding</keyword>
<dbReference type="PANTHER" id="PTHR11804:SF79">
    <property type="entry name" value="MITOCHONDRIAL INTERMEDIATE PEPTIDASE"/>
    <property type="match status" value="1"/>
</dbReference>
<dbReference type="GO" id="GO:0046872">
    <property type="term" value="F:metal ion binding"/>
    <property type="evidence" value="ECO:0007669"/>
    <property type="project" value="UniProtKB-UniRule"/>
</dbReference>
<evidence type="ECO:0000313" key="13">
    <source>
        <dbReference type="Proteomes" id="UP000594260"/>
    </source>
</evidence>
<sequence length="704" mass="80512">MLTKAIRALSSWGLFFRAHNNQQVRYLNKSRFAHFNNIQQICRQGGYEPLFGSRTGLFELPELSDPNGFYLLKENAITQAEQLIAEAMYSHRKRKMVQIFDDLSDCLCRVADLAEFVKVGHPQGRYAQAAEHASLAISSLVEKLNTNRELYSALRSVIENGDIVPTTNAEQHVGRLFLFDFEQCGIHLDEERRQRVVALNDHILYVGGQFLQNSHRPRYVRQSGMPENLRAFFNRDGSENLVVSGLQADCSNELVREAAYRIYLYPDDHQLGLLDELLRSRHELARLCGFDTYAHRVLKGSIAETPENVETFLSYLSAELGPRAERDYQEMMGMKKTRSRHVKRLEPWDVPYFTSQAKLNKFVLDPREYMAYLSLASCMEGLDMIFNALYGINLEVVKPERGELWHSSVVKLVVKNATEQSRNSLASHMGVIYCDLFERPGKPHQDCHFTIQGGRRRSDGSYQIPKVVLMLNLPRGESGVPPLLTPSLMDNLFHEMGHAMHSMLARTEYQHVTGTRCATDLAEVPSILMEYFASDPRVVSKFARHYRTGELMPAEMAASLDASRVIFQASETQLQVFYAFVDHEYHSKYPLAANTTEILRDVQNKHFGVKYVDNTAWQLRFGHLVGYGAKYYSYLMSRAVAATFWHRAFNADPFSRCVGTRYREEVLAHGGALPPAQLIQNFLSIEQLDIQQLAESLIRDIDHR</sequence>